<comment type="caution">
    <text evidence="2">The sequence shown here is derived from an EMBL/GenBank/DDBJ whole genome shotgun (WGS) entry which is preliminary data.</text>
</comment>
<keyword evidence="3" id="KW-1185">Reference proteome</keyword>
<dbReference type="EMBL" id="JAKGBZ010000044">
    <property type="protein sequence ID" value="MCF3948251.1"/>
    <property type="molecule type" value="Genomic_DNA"/>
</dbReference>
<feature type="signal peptide" evidence="1">
    <location>
        <begin position="1"/>
        <end position="28"/>
    </location>
</feature>
<evidence type="ECO:0000313" key="2">
    <source>
        <dbReference type="EMBL" id="MCF3948251.1"/>
    </source>
</evidence>
<dbReference type="RefSeq" id="WP_235705536.1">
    <property type="nucleotide sequence ID" value="NZ_JAKGBZ010000044.1"/>
</dbReference>
<accession>A0ABS9E2U1</accession>
<protein>
    <recommendedName>
        <fullName evidence="4">Secreted protein</fullName>
    </recommendedName>
</protein>
<dbReference type="Proteomes" id="UP001521209">
    <property type="component" value="Unassembled WGS sequence"/>
</dbReference>
<evidence type="ECO:0008006" key="4">
    <source>
        <dbReference type="Google" id="ProtNLM"/>
    </source>
</evidence>
<reference evidence="2 3" key="1">
    <citation type="submission" date="2022-01" db="EMBL/GenBank/DDBJ databases">
        <authorList>
            <person name="Won M."/>
            <person name="Kim S.-J."/>
            <person name="Kwon S.-W."/>
        </authorList>
    </citation>
    <scope>NUCLEOTIDE SEQUENCE [LARGE SCALE GENOMIC DNA]</scope>
    <source>
        <strain evidence="2 3">KCTC 23505</strain>
    </source>
</reference>
<keyword evidence="1" id="KW-0732">Signal</keyword>
<sequence length="127" mass="13563">MGVKTRLLGCATLAGVALVLAAPNKARAASDWQCAIVLCMANPGGPWQYPSCVAPMDRLEAWLSDPFQGFPVCPGMQGENVQKAIFGDVYIYQGPTGQKTAIVVETDGRVDITNQQPWISLPTEANP</sequence>
<proteinExistence type="predicted"/>
<evidence type="ECO:0000313" key="3">
    <source>
        <dbReference type="Proteomes" id="UP001521209"/>
    </source>
</evidence>
<evidence type="ECO:0000256" key="1">
    <source>
        <dbReference type="SAM" id="SignalP"/>
    </source>
</evidence>
<name>A0ABS9E2U1_9PROT</name>
<organism evidence="2 3">
    <name type="scientific">Acidiphilium iwatense</name>
    <dbReference type="NCBI Taxonomy" id="768198"/>
    <lineage>
        <taxon>Bacteria</taxon>
        <taxon>Pseudomonadati</taxon>
        <taxon>Pseudomonadota</taxon>
        <taxon>Alphaproteobacteria</taxon>
        <taxon>Acetobacterales</taxon>
        <taxon>Acidocellaceae</taxon>
        <taxon>Acidiphilium</taxon>
    </lineage>
</organism>
<feature type="chain" id="PRO_5047253318" description="Secreted protein" evidence="1">
    <location>
        <begin position="29"/>
        <end position="127"/>
    </location>
</feature>
<gene>
    <name evidence="2" type="ORF">L2A60_16375</name>
</gene>